<dbReference type="PANTHER" id="PTHR24567:SF74">
    <property type="entry name" value="HTH-TYPE TRANSCRIPTIONAL REGULATOR ARCR"/>
    <property type="match status" value="1"/>
</dbReference>
<feature type="domain" description="Cyclic nucleotide-binding" evidence="4">
    <location>
        <begin position="13"/>
        <end position="98"/>
    </location>
</feature>
<dbReference type="RefSeq" id="WP_224078981.1">
    <property type="nucleotide sequence ID" value="NZ_CAJZAI010000002.1"/>
</dbReference>
<dbReference type="InterPro" id="IPR036390">
    <property type="entry name" value="WH_DNA-bd_sf"/>
</dbReference>
<keyword evidence="3" id="KW-0804">Transcription</keyword>
<dbReference type="PROSITE" id="PS51063">
    <property type="entry name" value="HTH_CRP_2"/>
    <property type="match status" value="1"/>
</dbReference>
<dbReference type="SMART" id="SM00419">
    <property type="entry name" value="HTH_CRP"/>
    <property type="match status" value="1"/>
</dbReference>
<keyword evidence="1" id="KW-0805">Transcription regulation</keyword>
<dbReference type="Pfam" id="PF00027">
    <property type="entry name" value="cNMP_binding"/>
    <property type="match status" value="1"/>
</dbReference>
<dbReference type="SMART" id="SM00100">
    <property type="entry name" value="cNMP"/>
    <property type="match status" value="1"/>
</dbReference>
<evidence type="ECO:0000313" key="6">
    <source>
        <dbReference type="EMBL" id="CAG9168888.1"/>
    </source>
</evidence>
<dbReference type="InterPro" id="IPR050397">
    <property type="entry name" value="Env_Response_Regulators"/>
</dbReference>
<gene>
    <name evidence="6" type="ORF">LMG23992_01336</name>
</gene>
<dbReference type="SUPFAM" id="SSF51206">
    <property type="entry name" value="cAMP-binding domain-like"/>
    <property type="match status" value="1"/>
</dbReference>
<evidence type="ECO:0000256" key="3">
    <source>
        <dbReference type="ARBA" id="ARBA00023163"/>
    </source>
</evidence>
<dbReference type="Gene3D" id="2.60.120.10">
    <property type="entry name" value="Jelly Rolls"/>
    <property type="match status" value="1"/>
</dbReference>
<evidence type="ECO:0000259" key="4">
    <source>
        <dbReference type="PROSITE" id="PS50042"/>
    </source>
</evidence>
<dbReference type="InterPro" id="IPR018490">
    <property type="entry name" value="cNMP-bd_dom_sf"/>
</dbReference>
<dbReference type="SUPFAM" id="SSF46785">
    <property type="entry name" value="Winged helix' DNA-binding domain"/>
    <property type="match status" value="1"/>
</dbReference>
<evidence type="ECO:0000256" key="1">
    <source>
        <dbReference type="ARBA" id="ARBA00023015"/>
    </source>
</evidence>
<dbReference type="Proteomes" id="UP000727654">
    <property type="component" value="Unassembled WGS sequence"/>
</dbReference>
<dbReference type="PANTHER" id="PTHR24567">
    <property type="entry name" value="CRP FAMILY TRANSCRIPTIONAL REGULATORY PROTEIN"/>
    <property type="match status" value="1"/>
</dbReference>
<dbReference type="InterPro" id="IPR036388">
    <property type="entry name" value="WH-like_DNA-bd_sf"/>
</dbReference>
<dbReference type="InterPro" id="IPR012318">
    <property type="entry name" value="HTH_CRP"/>
</dbReference>
<dbReference type="Gene3D" id="1.10.10.10">
    <property type="entry name" value="Winged helix-like DNA-binding domain superfamily/Winged helix DNA-binding domain"/>
    <property type="match status" value="1"/>
</dbReference>
<feature type="domain" description="HTH crp-type" evidence="5">
    <location>
        <begin position="147"/>
        <end position="213"/>
    </location>
</feature>
<dbReference type="PROSITE" id="PS50042">
    <property type="entry name" value="CNMP_BINDING_3"/>
    <property type="match status" value="1"/>
</dbReference>
<evidence type="ECO:0008006" key="8">
    <source>
        <dbReference type="Google" id="ProtNLM"/>
    </source>
</evidence>
<keyword evidence="2" id="KW-0238">DNA-binding</keyword>
<protein>
    <recommendedName>
        <fullName evidence="8">Crp/Fnr family transcriptional regulator</fullName>
    </recommendedName>
</protein>
<organism evidence="6 7">
    <name type="scientific">Cupriavidus laharis</name>
    <dbReference type="NCBI Taxonomy" id="151654"/>
    <lineage>
        <taxon>Bacteria</taxon>
        <taxon>Pseudomonadati</taxon>
        <taxon>Pseudomonadota</taxon>
        <taxon>Betaproteobacteria</taxon>
        <taxon>Burkholderiales</taxon>
        <taxon>Burkholderiaceae</taxon>
        <taxon>Cupriavidus</taxon>
    </lineage>
</organism>
<dbReference type="InterPro" id="IPR014710">
    <property type="entry name" value="RmlC-like_jellyroll"/>
</dbReference>
<dbReference type="EMBL" id="CAJZAI010000002">
    <property type="protein sequence ID" value="CAG9168888.1"/>
    <property type="molecule type" value="Genomic_DNA"/>
</dbReference>
<reference evidence="6 7" key="1">
    <citation type="submission" date="2021-08" db="EMBL/GenBank/DDBJ databases">
        <authorList>
            <person name="Peeters C."/>
        </authorList>
    </citation>
    <scope>NUCLEOTIDE SEQUENCE [LARGE SCALE GENOMIC DNA]</scope>
    <source>
        <strain evidence="6 7">LMG 23992</strain>
    </source>
</reference>
<dbReference type="InterPro" id="IPR000595">
    <property type="entry name" value="cNMP-bd_dom"/>
</dbReference>
<name>A0ABM8WN96_9BURK</name>
<sequence length="242" mass="27069">MDTSTRTGGNNLLLRQLPESEWAALRPYLETVTLRGGQLLCDAGQRVRHVYFPKDGVVSLLSLHADGSSVELAAVGKEGLVGLPALTGAESMPQRCEVSQPGTSWRIAATDLRDLYPRLPQMQRLVMRYMQLLLTQVGQTAACICHRTLMEQLCRWILQTLDRLQSNELRITQQRIAEMLGVRREGVTEAMGKLQSLRLIEHTRGRIVVIDRTGLESMSGEAYTIVSAEVRRLVGDAREMTR</sequence>
<dbReference type="Pfam" id="PF13545">
    <property type="entry name" value="HTH_Crp_2"/>
    <property type="match status" value="1"/>
</dbReference>
<comment type="caution">
    <text evidence="6">The sequence shown here is derived from an EMBL/GenBank/DDBJ whole genome shotgun (WGS) entry which is preliminary data.</text>
</comment>
<evidence type="ECO:0000259" key="5">
    <source>
        <dbReference type="PROSITE" id="PS51063"/>
    </source>
</evidence>
<evidence type="ECO:0000256" key="2">
    <source>
        <dbReference type="ARBA" id="ARBA00023125"/>
    </source>
</evidence>
<proteinExistence type="predicted"/>
<accession>A0ABM8WN96</accession>
<keyword evidence="7" id="KW-1185">Reference proteome</keyword>
<evidence type="ECO:0000313" key="7">
    <source>
        <dbReference type="Proteomes" id="UP000727654"/>
    </source>
</evidence>
<dbReference type="CDD" id="cd00038">
    <property type="entry name" value="CAP_ED"/>
    <property type="match status" value="1"/>
</dbReference>